<dbReference type="PANTHER" id="PTHR10947">
    <property type="entry name" value="PHENYLALANYL-TRNA SYNTHETASE BETA CHAIN AND LEUCINE-RICH REPEAT-CONTAINING PROTEIN 47"/>
    <property type="match status" value="1"/>
</dbReference>
<dbReference type="GO" id="GO:0000287">
    <property type="term" value="F:magnesium ion binding"/>
    <property type="evidence" value="ECO:0007669"/>
    <property type="project" value="UniProtKB-UniRule"/>
</dbReference>
<dbReference type="RefSeq" id="WP_267926284.1">
    <property type="nucleotide sequence ID" value="NZ_AP024233.1"/>
</dbReference>
<proteinExistence type="inferred from homology"/>
<dbReference type="PROSITE" id="PS51447">
    <property type="entry name" value="FDX_ACB"/>
    <property type="match status" value="1"/>
</dbReference>
<gene>
    <name evidence="15 20" type="primary">pheT</name>
    <name evidence="20" type="ORF">GF1_19140</name>
</gene>
<keyword evidence="9 15" id="KW-0067">ATP-binding</keyword>
<dbReference type="InterPro" id="IPR012340">
    <property type="entry name" value="NA-bd_OB-fold"/>
</dbReference>
<dbReference type="CDD" id="cd00769">
    <property type="entry name" value="PheRS_beta_core"/>
    <property type="match status" value="1"/>
</dbReference>
<dbReference type="Pfam" id="PF03147">
    <property type="entry name" value="FDX-ACB"/>
    <property type="match status" value="1"/>
</dbReference>
<dbReference type="Proteomes" id="UP001063350">
    <property type="component" value="Chromosome"/>
</dbReference>
<name>A0A915XKP8_9BACT</name>
<accession>A0A915XKP8</accession>
<evidence type="ECO:0000256" key="16">
    <source>
        <dbReference type="PROSITE-ProRule" id="PRU00209"/>
    </source>
</evidence>
<dbReference type="EMBL" id="AP024233">
    <property type="protein sequence ID" value="BCO09538.1"/>
    <property type="molecule type" value="Genomic_DNA"/>
</dbReference>
<dbReference type="FunFam" id="3.30.56.10:FF:000002">
    <property type="entry name" value="Phenylalanine--tRNA ligase beta subunit"/>
    <property type="match status" value="1"/>
</dbReference>
<dbReference type="Gene3D" id="2.40.50.140">
    <property type="entry name" value="Nucleic acid-binding proteins"/>
    <property type="match status" value="1"/>
</dbReference>
<dbReference type="Pfam" id="PF03484">
    <property type="entry name" value="B5"/>
    <property type="match status" value="1"/>
</dbReference>
<dbReference type="Pfam" id="PF17759">
    <property type="entry name" value="tRNA_synthFbeta"/>
    <property type="match status" value="1"/>
</dbReference>
<dbReference type="InterPro" id="IPR009061">
    <property type="entry name" value="DNA-bd_dom_put_sf"/>
</dbReference>
<dbReference type="InterPro" id="IPR002547">
    <property type="entry name" value="tRNA-bd_dom"/>
</dbReference>
<dbReference type="PROSITE" id="PS50886">
    <property type="entry name" value="TRBD"/>
    <property type="match status" value="1"/>
</dbReference>
<evidence type="ECO:0000256" key="4">
    <source>
        <dbReference type="ARBA" id="ARBA00022490"/>
    </source>
</evidence>
<evidence type="ECO:0000256" key="3">
    <source>
        <dbReference type="ARBA" id="ARBA00011209"/>
    </source>
</evidence>
<evidence type="ECO:0000256" key="6">
    <source>
        <dbReference type="ARBA" id="ARBA00022598"/>
    </source>
</evidence>
<dbReference type="InterPro" id="IPR005121">
    <property type="entry name" value="Fdx_antiC-bd"/>
</dbReference>
<evidence type="ECO:0000256" key="1">
    <source>
        <dbReference type="ARBA" id="ARBA00004496"/>
    </source>
</evidence>
<keyword evidence="7 15" id="KW-0479">Metal-binding</keyword>
<organism evidence="20 21">
    <name type="scientific">Desulfolithobacter dissulfuricans</name>
    <dbReference type="NCBI Taxonomy" id="2795293"/>
    <lineage>
        <taxon>Bacteria</taxon>
        <taxon>Pseudomonadati</taxon>
        <taxon>Thermodesulfobacteriota</taxon>
        <taxon>Desulfobulbia</taxon>
        <taxon>Desulfobulbales</taxon>
        <taxon>Desulfobulbaceae</taxon>
        <taxon>Desulfolithobacter</taxon>
    </lineage>
</organism>
<keyword evidence="8 15" id="KW-0547">Nucleotide-binding</keyword>
<dbReference type="SMART" id="SM00874">
    <property type="entry name" value="B5"/>
    <property type="match status" value="1"/>
</dbReference>
<dbReference type="PANTHER" id="PTHR10947:SF0">
    <property type="entry name" value="PHENYLALANINE--TRNA LIGASE BETA SUBUNIT"/>
    <property type="match status" value="1"/>
</dbReference>
<dbReference type="InterPro" id="IPR005147">
    <property type="entry name" value="tRNA_synthase_B5-dom"/>
</dbReference>
<dbReference type="AlphaFoldDB" id="A0A915XKP8"/>
<evidence type="ECO:0000259" key="17">
    <source>
        <dbReference type="PROSITE" id="PS50886"/>
    </source>
</evidence>
<evidence type="ECO:0000256" key="13">
    <source>
        <dbReference type="ARBA" id="ARBA00023146"/>
    </source>
</evidence>
<dbReference type="HAMAP" id="MF_00283">
    <property type="entry name" value="Phe_tRNA_synth_beta1"/>
    <property type="match status" value="1"/>
</dbReference>
<dbReference type="SUPFAM" id="SSF55681">
    <property type="entry name" value="Class II aaRS and biotin synthetases"/>
    <property type="match status" value="1"/>
</dbReference>
<keyword evidence="13 15" id="KW-0030">Aminoacyl-tRNA synthetase</keyword>
<feature type="binding site" evidence="15">
    <location>
        <position position="465"/>
    </location>
    <ligand>
        <name>Mg(2+)</name>
        <dbReference type="ChEBI" id="CHEBI:18420"/>
        <note>shared with alpha subunit</note>
    </ligand>
</feature>
<dbReference type="EC" id="6.1.1.20" evidence="15"/>
<dbReference type="InterPro" id="IPR005146">
    <property type="entry name" value="B3/B4_tRNA-bd"/>
</dbReference>
<dbReference type="GO" id="GO:0006432">
    <property type="term" value="P:phenylalanyl-tRNA aminoacylation"/>
    <property type="evidence" value="ECO:0007669"/>
    <property type="project" value="UniProtKB-UniRule"/>
</dbReference>
<evidence type="ECO:0000259" key="19">
    <source>
        <dbReference type="PROSITE" id="PS51483"/>
    </source>
</evidence>
<evidence type="ECO:0000313" key="20">
    <source>
        <dbReference type="EMBL" id="BCO09538.1"/>
    </source>
</evidence>
<keyword evidence="11 16" id="KW-0694">RNA-binding</keyword>
<dbReference type="InterPro" id="IPR004532">
    <property type="entry name" value="Phe-tRNA-ligase_IIc_bsu_bact"/>
</dbReference>
<keyword evidence="6 15" id="KW-0436">Ligase</keyword>
<keyword evidence="10 15" id="KW-0460">Magnesium</keyword>
<evidence type="ECO:0000256" key="5">
    <source>
        <dbReference type="ARBA" id="ARBA00022555"/>
    </source>
</evidence>
<feature type="domain" description="TRNA-binding" evidence="17">
    <location>
        <begin position="40"/>
        <end position="147"/>
    </location>
</feature>
<dbReference type="GO" id="GO:0005524">
    <property type="term" value="F:ATP binding"/>
    <property type="evidence" value="ECO:0007669"/>
    <property type="project" value="UniProtKB-UniRule"/>
</dbReference>
<evidence type="ECO:0000256" key="9">
    <source>
        <dbReference type="ARBA" id="ARBA00022840"/>
    </source>
</evidence>
<dbReference type="Gene3D" id="3.30.930.10">
    <property type="entry name" value="Bira Bifunctional Protein, Domain 2"/>
    <property type="match status" value="1"/>
</dbReference>
<dbReference type="FunFam" id="2.40.50.140:FF:000045">
    <property type="entry name" value="Phenylalanine--tRNA ligase beta subunit"/>
    <property type="match status" value="1"/>
</dbReference>
<dbReference type="Gene3D" id="3.50.40.10">
    <property type="entry name" value="Phenylalanyl-trna Synthetase, Chain B, domain 3"/>
    <property type="match status" value="1"/>
</dbReference>
<feature type="domain" description="B5" evidence="19">
    <location>
        <begin position="403"/>
        <end position="478"/>
    </location>
</feature>
<dbReference type="NCBIfam" id="NF045760">
    <property type="entry name" value="YtpR"/>
    <property type="match status" value="1"/>
</dbReference>
<comment type="subunit">
    <text evidence="3 15">Tetramer of two alpha and two beta subunits.</text>
</comment>
<dbReference type="InterPro" id="IPR036690">
    <property type="entry name" value="Fdx_antiC-bd_sf"/>
</dbReference>
<dbReference type="PROSITE" id="PS51483">
    <property type="entry name" value="B5"/>
    <property type="match status" value="1"/>
</dbReference>
<feature type="binding site" evidence="15">
    <location>
        <position position="462"/>
    </location>
    <ligand>
        <name>Mg(2+)</name>
        <dbReference type="ChEBI" id="CHEBI:18420"/>
        <note>shared with alpha subunit</note>
    </ligand>
</feature>
<dbReference type="SMART" id="SM00896">
    <property type="entry name" value="FDX-ACB"/>
    <property type="match status" value="1"/>
</dbReference>
<keyword evidence="5 16" id="KW-0820">tRNA-binding</keyword>
<dbReference type="KEGG" id="ddu:GF1_19140"/>
<feature type="domain" description="FDX-ACB" evidence="18">
    <location>
        <begin position="718"/>
        <end position="811"/>
    </location>
</feature>
<comment type="subcellular location">
    <subcellularLocation>
        <location evidence="1 15">Cytoplasm</location>
    </subcellularLocation>
</comment>
<dbReference type="FunFam" id="3.50.40.10:FF:000001">
    <property type="entry name" value="Phenylalanine--tRNA ligase beta subunit"/>
    <property type="match status" value="1"/>
</dbReference>
<dbReference type="SUPFAM" id="SSF54991">
    <property type="entry name" value="Anticodon-binding domain of PheRS"/>
    <property type="match status" value="1"/>
</dbReference>
<dbReference type="GO" id="GO:0009328">
    <property type="term" value="C:phenylalanine-tRNA ligase complex"/>
    <property type="evidence" value="ECO:0007669"/>
    <property type="project" value="TreeGrafter"/>
</dbReference>
<evidence type="ECO:0000256" key="7">
    <source>
        <dbReference type="ARBA" id="ARBA00022723"/>
    </source>
</evidence>
<comment type="cofactor">
    <cofactor evidence="15">
        <name>Mg(2+)</name>
        <dbReference type="ChEBI" id="CHEBI:18420"/>
    </cofactor>
    <text evidence="15">Binds 2 magnesium ions per tetramer.</text>
</comment>
<dbReference type="CDD" id="cd02796">
    <property type="entry name" value="tRNA_bind_bactPheRS"/>
    <property type="match status" value="1"/>
</dbReference>
<dbReference type="InterPro" id="IPR020825">
    <property type="entry name" value="Phe-tRNA_synthase-like_B3/B4"/>
</dbReference>
<dbReference type="FunFam" id="3.30.70.380:FF:000001">
    <property type="entry name" value="Phenylalanine--tRNA ligase beta subunit"/>
    <property type="match status" value="1"/>
</dbReference>
<dbReference type="InterPro" id="IPR041616">
    <property type="entry name" value="PheRS_beta_core"/>
</dbReference>
<feature type="binding site" evidence="15">
    <location>
        <position position="456"/>
    </location>
    <ligand>
        <name>Mg(2+)</name>
        <dbReference type="ChEBI" id="CHEBI:18420"/>
        <note>shared with alpha subunit</note>
    </ligand>
</feature>
<evidence type="ECO:0000256" key="8">
    <source>
        <dbReference type="ARBA" id="ARBA00022741"/>
    </source>
</evidence>
<keyword evidence="12 15" id="KW-0648">Protein biosynthesis</keyword>
<evidence type="ECO:0000259" key="18">
    <source>
        <dbReference type="PROSITE" id="PS51447"/>
    </source>
</evidence>
<dbReference type="NCBIfam" id="TIGR00472">
    <property type="entry name" value="pheT_bact"/>
    <property type="match status" value="1"/>
</dbReference>
<dbReference type="SUPFAM" id="SSF50249">
    <property type="entry name" value="Nucleic acid-binding proteins"/>
    <property type="match status" value="1"/>
</dbReference>
<evidence type="ECO:0000256" key="10">
    <source>
        <dbReference type="ARBA" id="ARBA00022842"/>
    </source>
</evidence>
<dbReference type="SUPFAM" id="SSF46955">
    <property type="entry name" value="Putative DNA-binding domain"/>
    <property type="match status" value="1"/>
</dbReference>
<dbReference type="Pfam" id="PF03483">
    <property type="entry name" value="B3_4"/>
    <property type="match status" value="1"/>
</dbReference>
<feature type="binding site" evidence="15">
    <location>
        <position position="466"/>
    </location>
    <ligand>
        <name>Mg(2+)</name>
        <dbReference type="ChEBI" id="CHEBI:18420"/>
        <note>shared with alpha subunit</note>
    </ligand>
</feature>
<reference evidence="20" key="1">
    <citation type="submission" date="2020-12" db="EMBL/GenBank/DDBJ databases">
        <title>Desulfobium dissulfuricans gen. nov., sp. nov., a novel mesophilic, sulfate-reducing bacterium isolated from a deep-sea hydrothermal vent.</title>
        <authorList>
            <person name="Hashimoto Y."/>
            <person name="Tame A."/>
            <person name="Sawayama S."/>
            <person name="Miyazaki J."/>
            <person name="Takai K."/>
            <person name="Nakagawa S."/>
        </authorList>
    </citation>
    <scope>NUCLEOTIDE SEQUENCE</scope>
    <source>
        <strain evidence="20">GF1</strain>
    </source>
</reference>
<dbReference type="InterPro" id="IPR045060">
    <property type="entry name" value="Phe-tRNA-ligase_IIc_bsu"/>
</dbReference>
<dbReference type="SMART" id="SM00873">
    <property type="entry name" value="B3_4"/>
    <property type="match status" value="1"/>
</dbReference>
<evidence type="ECO:0000256" key="11">
    <source>
        <dbReference type="ARBA" id="ARBA00022884"/>
    </source>
</evidence>
<dbReference type="GO" id="GO:0000049">
    <property type="term" value="F:tRNA binding"/>
    <property type="evidence" value="ECO:0007669"/>
    <property type="project" value="UniProtKB-UniRule"/>
</dbReference>
<keyword evidence="4 15" id="KW-0963">Cytoplasm</keyword>
<dbReference type="SUPFAM" id="SSF56037">
    <property type="entry name" value="PheT/TilS domain"/>
    <property type="match status" value="1"/>
</dbReference>
<sequence length="814" mass="90662">MKFTISWLNEYVQVKDLNPALLADKLTMLGLEVETVQELYRGVADIVTARVRQVRKHPNADRLTLCDVEVGDETIQVVCGAPNVREGLVTALARPGTVVGSMKIKKAKVRGEVSMGMLCSEKELGLSEDHSGIMELDDSIASGLPLAEVLELDDTMIEIDLTPNRPDCASVIGIAREVAGVTRRELTIPVTDRDVPAPDNDGPEFSVRIDEPELCPRYAATKLVGVTIKPSPWWLQKRLMAVGMRPINNIVDITNYVMLEYGQPLHAFDFQKLAGGAIVVRRPSADEMTFTTLDGVERTLSPDTLMICDRDKPVAVAGVMGGLDSEVTDVTTEVLLESACFDPVSIRRTARKLNLPSEASYRFERGVDPNGCARAMERAVRLMVELAGATVKGAPKDLYPGKKEPLILKLRVQRVCQLLGIELGDTEIADYLRGIGFEVEGSGEVLQVRVPSFRIDIEREVDLVEEIARLVGYNDIPTTLPKITMDYPERDPLRTLRQDIAELLRANGFCEAINYSFVSEKHWDMMGLGENDPRRQATRLLNPLSEDQAVMRTMLLPGLLENIRRNINYQQTDIRLFETGKTFIQREQGSQPEERFQLCVVMSGNRYPGARPLYFSGLQADFFDVKGVAESLLRELRIAGSSQAIEFREPESGAVQPYGDPAGFLTIMDGNTEIGRLGRLHPATAKQFSIKQEVYFLEMDVETLCGLPRAEKSFKPLPKFPAVKRDIALVVPEEVEAGKLLEEIHAHKAELVEHADIFDVYRGKPIEPGMKSVALTVTYRSAEKTLDDETVDRFHDKIVSSLMSRFGGRYREGQ</sequence>
<dbReference type="Gene3D" id="3.30.70.380">
    <property type="entry name" value="Ferrodoxin-fold anticodon-binding domain"/>
    <property type="match status" value="1"/>
</dbReference>
<evidence type="ECO:0000256" key="2">
    <source>
        <dbReference type="ARBA" id="ARBA00008653"/>
    </source>
</evidence>
<dbReference type="InterPro" id="IPR033714">
    <property type="entry name" value="tRNA_bind_bactPheRS"/>
</dbReference>
<protein>
    <recommendedName>
        <fullName evidence="15">Phenylalanine--tRNA ligase beta subunit</fullName>
        <ecNumber evidence="15">6.1.1.20</ecNumber>
    </recommendedName>
    <alternativeName>
        <fullName evidence="15">Phenylalanyl-tRNA synthetase beta subunit</fullName>
        <shortName evidence="15">PheRS</shortName>
    </alternativeName>
</protein>
<dbReference type="Gene3D" id="3.30.56.10">
    <property type="match status" value="2"/>
</dbReference>
<dbReference type="InterPro" id="IPR045864">
    <property type="entry name" value="aa-tRNA-synth_II/BPL/LPL"/>
</dbReference>
<dbReference type="Pfam" id="PF01588">
    <property type="entry name" value="tRNA_bind"/>
    <property type="match status" value="1"/>
</dbReference>
<dbReference type="GO" id="GO:0004826">
    <property type="term" value="F:phenylalanine-tRNA ligase activity"/>
    <property type="evidence" value="ECO:0007669"/>
    <property type="project" value="UniProtKB-UniRule"/>
</dbReference>
<comment type="catalytic activity">
    <reaction evidence="14 15">
        <text>tRNA(Phe) + L-phenylalanine + ATP = L-phenylalanyl-tRNA(Phe) + AMP + diphosphate + H(+)</text>
        <dbReference type="Rhea" id="RHEA:19413"/>
        <dbReference type="Rhea" id="RHEA-COMP:9668"/>
        <dbReference type="Rhea" id="RHEA-COMP:9699"/>
        <dbReference type="ChEBI" id="CHEBI:15378"/>
        <dbReference type="ChEBI" id="CHEBI:30616"/>
        <dbReference type="ChEBI" id="CHEBI:33019"/>
        <dbReference type="ChEBI" id="CHEBI:58095"/>
        <dbReference type="ChEBI" id="CHEBI:78442"/>
        <dbReference type="ChEBI" id="CHEBI:78531"/>
        <dbReference type="ChEBI" id="CHEBI:456215"/>
        <dbReference type="EC" id="6.1.1.20"/>
    </reaction>
</comment>
<comment type="similarity">
    <text evidence="2 15">Belongs to the phenylalanyl-tRNA synthetase beta subunit family. Type 1 subfamily.</text>
</comment>
<evidence type="ECO:0000256" key="12">
    <source>
        <dbReference type="ARBA" id="ARBA00022917"/>
    </source>
</evidence>
<evidence type="ECO:0000256" key="14">
    <source>
        <dbReference type="ARBA" id="ARBA00049255"/>
    </source>
</evidence>
<evidence type="ECO:0000313" key="21">
    <source>
        <dbReference type="Proteomes" id="UP001063350"/>
    </source>
</evidence>
<evidence type="ECO:0000256" key="15">
    <source>
        <dbReference type="HAMAP-Rule" id="MF_00283"/>
    </source>
</evidence>
<keyword evidence="21" id="KW-1185">Reference proteome</keyword>